<keyword evidence="2" id="KW-0675">Receptor</keyword>
<protein>
    <submittedName>
        <fullName evidence="2">Importin beta-related nuclear transport receptor</fullName>
    </submittedName>
</protein>
<feature type="region of interest" description="Disordered" evidence="1">
    <location>
        <begin position="1"/>
        <end position="103"/>
    </location>
</feature>
<evidence type="ECO:0000313" key="2">
    <source>
        <dbReference type="EMBL" id="KAL2889425.1"/>
    </source>
</evidence>
<gene>
    <name evidence="2" type="ORF">HOO65_030926</name>
</gene>
<dbReference type="EMBL" id="JABSNW010000003">
    <property type="protein sequence ID" value="KAL2889425.1"/>
    <property type="molecule type" value="Genomic_DNA"/>
</dbReference>
<accession>A0ABR4MMD7</accession>
<proteinExistence type="predicted"/>
<feature type="compositionally biased region" description="Basic and acidic residues" evidence="1">
    <location>
        <begin position="182"/>
        <end position="191"/>
    </location>
</feature>
<dbReference type="Proteomes" id="UP001610728">
    <property type="component" value="Unassembled WGS sequence"/>
</dbReference>
<dbReference type="RefSeq" id="XP_070860605.1">
    <property type="nucleotide sequence ID" value="XM_071002117.1"/>
</dbReference>
<dbReference type="GeneID" id="98117743"/>
<feature type="region of interest" description="Disordered" evidence="1">
    <location>
        <begin position="174"/>
        <end position="206"/>
    </location>
</feature>
<evidence type="ECO:0000256" key="1">
    <source>
        <dbReference type="SAM" id="MobiDB-lite"/>
    </source>
</evidence>
<keyword evidence="3" id="KW-1185">Reference proteome</keyword>
<organism evidence="2 3">
    <name type="scientific">Ceratocystis lukuohia</name>
    <dbReference type="NCBI Taxonomy" id="2019550"/>
    <lineage>
        <taxon>Eukaryota</taxon>
        <taxon>Fungi</taxon>
        <taxon>Dikarya</taxon>
        <taxon>Ascomycota</taxon>
        <taxon>Pezizomycotina</taxon>
        <taxon>Sordariomycetes</taxon>
        <taxon>Hypocreomycetidae</taxon>
        <taxon>Microascales</taxon>
        <taxon>Ceratocystidaceae</taxon>
        <taxon>Ceratocystis</taxon>
    </lineage>
</organism>
<reference evidence="2 3" key="1">
    <citation type="submission" date="2020-05" db="EMBL/GenBank/DDBJ databases">
        <title>Ceratocystis lukuohia genome.</title>
        <authorList>
            <person name="Harrington T.C."/>
            <person name="Kim K."/>
            <person name="Mayers C.G."/>
        </authorList>
    </citation>
    <scope>NUCLEOTIDE SEQUENCE [LARGE SCALE GENOMIC DNA]</scope>
    <source>
        <strain evidence="2 3">C4212</strain>
    </source>
</reference>
<name>A0ABR4MMD7_9PEZI</name>
<comment type="caution">
    <text evidence="2">The sequence shown here is derived from an EMBL/GenBank/DDBJ whole genome shotgun (WGS) entry which is preliminary data.</text>
</comment>
<sequence>MTARTEVEMTDANDTVVTGEEPVTPPVQKVAKETRDKANKPHEGRAVEKETPDEATKPREGRAVEKETPDEATKPREGRAVEKETPDKTTKPREGRATEKERNIALARRGIAAEKRQFELRAKATLWLAETIPEVCNQAIAMAKGDATVKKLAGHVSAEFRAMLKLLQGGQTTGNTKVNVPKHTDAAKDTKAPNPKKGNKADKGPQSYAAIASQGDKGTNKTVELKNKTTTKKATKEKEKMVRVFIRGPTAADEGTAGEEVAKAVGRKPSEILITKVNSGWALNLPKTTATAKKLDQIREACGARVCELEKKWTHARITNLADFYVLSDNGPVTQKKEEWFVKQIEKQTGGHIKSIKWQLETEKFKDATLRIALELPEGQLLPKTLTFDGSANSATVKRCRTMSTPLCRQCWKAHPTASCKEKPRCRLCGSTEHTEGGHKGAHAECVVCGTPGHSAGEPVSSTWEEEGPNKTKLYWKLRNGK</sequence>
<evidence type="ECO:0000313" key="3">
    <source>
        <dbReference type="Proteomes" id="UP001610728"/>
    </source>
</evidence>
<feature type="compositionally biased region" description="Basic and acidic residues" evidence="1">
    <location>
        <begin position="30"/>
        <end position="103"/>
    </location>
</feature>